<proteinExistence type="predicted"/>
<accession>A0A2T4MZN2</accession>
<gene>
    <name evidence="2" type="ORF">DAA48_15920</name>
</gene>
<name>A0A2T4MZN2_AERVE</name>
<evidence type="ECO:0008006" key="4">
    <source>
        <dbReference type="Google" id="ProtNLM"/>
    </source>
</evidence>
<evidence type="ECO:0000313" key="3">
    <source>
        <dbReference type="Proteomes" id="UP000241986"/>
    </source>
</evidence>
<dbReference type="RefSeq" id="WP_107683933.1">
    <property type="nucleotide sequence ID" value="NZ_PZKL01000037.1"/>
</dbReference>
<feature type="region of interest" description="Disordered" evidence="1">
    <location>
        <begin position="260"/>
        <end position="281"/>
    </location>
</feature>
<sequence length="281" mass="31978">MKIMNMGKKLSDLFPKRKFGKWENVPSSFGNVFYGKDGAVYNRGDAFSVDDKRLPFILGSAPVIGELIPRSSWGSSLANLLTKTSWDKLRHPIIEKHSNSCQACGTKKNTLDVHEIWNYEFLSDDNDKPLNWGIQHLEGLVCVCKECHEMFHLGLAYSNNRLDEVMERLRAINGWTPTAAQKYCNEVFDRWDEASKIHWILDLSGISHPDGGLTIAKKWEINGNGFLIANTGRITSKTMITNINWKFYGEKEWRDATIYKPTITPPTPKNKGKKVPESLDI</sequence>
<comment type="caution">
    <text evidence="2">The sequence shown here is derived from an EMBL/GenBank/DDBJ whole genome shotgun (WGS) entry which is preliminary data.</text>
</comment>
<reference evidence="2 3" key="1">
    <citation type="submission" date="2018-03" db="EMBL/GenBank/DDBJ databases">
        <title>Aeromonas veronii whole genome sequencing and analysis.</title>
        <authorList>
            <person name="Xie H."/>
            <person name="Liu T."/>
            <person name="Wang K."/>
        </authorList>
    </citation>
    <scope>NUCLEOTIDE SEQUENCE [LARGE SCALE GENOMIC DNA]</scope>
    <source>
        <strain evidence="2 3">XH.VA.1</strain>
    </source>
</reference>
<dbReference type="Proteomes" id="UP000241986">
    <property type="component" value="Unassembled WGS sequence"/>
</dbReference>
<dbReference type="AlphaFoldDB" id="A0A2T4MZN2"/>
<evidence type="ECO:0000256" key="1">
    <source>
        <dbReference type="SAM" id="MobiDB-lite"/>
    </source>
</evidence>
<protein>
    <recommendedName>
        <fullName evidence="4">HNH endonuclease</fullName>
    </recommendedName>
</protein>
<evidence type="ECO:0000313" key="2">
    <source>
        <dbReference type="EMBL" id="PTH80050.1"/>
    </source>
</evidence>
<organism evidence="2 3">
    <name type="scientific">Aeromonas veronii</name>
    <dbReference type="NCBI Taxonomy" id="654"/>
    <lineage>
        <taxon>Bacteria</taxon>
        <taxon>Pseudomonadati</taxon>
        <taxon>Pseudomonadota</taxon>
        <taxon>Gammaproteobacteria</taxon>
        <taxon>Aeromonadales</taxon>
        <taxon>Aeromonadaceae</taxon>
        <taxon>Aeromonas</taxon>
    </lineage>
</organism>
<dbReference type="EMBL" id="PZKL01000037">
    <property type="protein sequence ID" value="PTH80050.1"/>
    <property type="molecule type" value="Genomic_DNA"/>
</dbReference>